<accession>A0ACC0AW95</accession>
<name>A0ACC0AW95_CATRO</name>
<dbReference type="Proteomes" id="UP001060085">
    <property type="component" value="Linkage Group LG05"/>
</dbReference>
<evidence type="ECO:0000313" key="2">
    <source>
        <dbReference type="Proteomes" id="UP001060085"/>
    </source>
</evidence>
<organism evidence="1 2">
    <name type="scientific">Catharanthus roseus</name>
    <name type="common">Madagascar periwinkle</name>
    <name type="synonym">Vinca rosea</name>
    <dbReference type="NCBI Taxonomy" id="4058"/>
    <lineage>
        <taxon>Eukaryota</taxon>
        <taxon>Viridiplantae</taxon>
        <taxon>Streptophyta</taxon>
        <taxon>Embryophyta</taxon>
        <taxon>Tracheophyta</taxon>
        <taxon>Spermatophyta</taxon>
        <taxon>Magnoliopsida</taxon>
        <taxon>eudicotyledons</taxon>
        <taxon>Gunneridae</taxon>
        <taxon>Pentapetalae</taxon>
        <taxon>asterids</taxon>
        <taxon>lamiids</taxon>
        <taxon>Gentianales</taxon>
        <taxon>Apocynaceae</taxon>
        <taxon>Rauvolfioideae</taxon>
        <taxon>Vinceae</taxon>
        <taxon>Catharanthinae</taxon>
        <taxon>Catharanthus</taxon>
    </lineage>
</organism>
<sequence>MDRVSSETTQSSLNSCTSRLTSSPDAFKGKKVGGRPRRAFTLQDSLSIICYGLIQGWLMSSCPPTLRLGALPSDPVLTQSLLSLFVVVFVLSPAIFGVFLLPRI</sequence>
<comment type="caution">
    <text evidence="1">The sequence shown here is derived from an EMBL/GenBank/DDBJ whole genome shotgun (WGS) entry which is preliminary data.</text>
</comment>
<evidence type="ECO:0000313" key="1">
    <source>
        <dbReference type="EMBL" id="KAI5664277.1"/>
    </source>
</evidence>
<gene>
    <name evidence="1" type="ORF">M9H77_23600</name>
</gene>
<dbReference type="EMBL" id="CM044705">
    <property type="protein sequence ID" value="KAI5664277.1"/>
    <property type="molecule type" value="Genomic_DNA"/>
</dbReference>
<proteinExistence type="predicted"/>
<keyword evidence="2" id="KW-1185">Reference proteome</keyword>
<reference evidence="2" key="1">
    <citation type="journal article" date="2023" name="Nat. Plants">
        <title>Single-cell RNA sequencing provides a high-resolution roadmap for understanding the multicellular compartmentation of specialized metabolism.</title>
        <authorList>
            <person name="Sun S."/>
            <person name="Shen X."/>
            <person name="Li Y."/>
            <person name="Li Y."/>
            <person name="Wang S."/>
            <person name="Li R."/>
            <person name="Zhang H."/>
            <person name="Shen G."/>
            <person name="Guo B."/>
            <person name="Wei J."/>
            <person name="Xu J."/>
            <person name="St-Pierre B."/>
            <person name="Chen S."/>
            <person name="Sun C."/>
        </authorList>
    </citation>
    <scope>NUCLEOTIDE SEQUENCE [LARGE SCALE GENOMIC DNA]</scope>
</reference>
<protein>
    <submittedName>
        <fullName evidence="1">Uncharacterized protein</fullName>
    </submittedName>
</protein>